<reference evidence="4" key="1">
    <citation type="submission" date="2020-04" db="EMBL/GenBank/DDBJ databases">
        <authorList>
            <person name="Chiriac C."/>
            <person name="Salcher M."/>
            <person name="Ghai R."/>
            <person name="Kavagutti S V."/>
        </authorList>
    </citation>
    <scope>NUCLEOTIDE SEQUENCE</scope>
</reference>
<feature type="transmembrane region" description="Helical" evidence="3">
    <location>
        <begin position="497"/>
        <end position="518"/>
    </location>
</feature>
<feature type="coiled-coil region" evidence="1">
    <location>
        <begin position="398"/>
        <end position="432"/>
    </location>
</feature>
<accession>A0A6J5MN54</accession>
<evidence type="ECO:0000256" key="1">
    <source>
        <dbReference type="SAM" id="Coils"/>
    </source>
</evidence>
<evidence type="ECO:0000256" key="3">
    <source>
        <dbReference type="SAM" id="Phobius"/>
    </source>
</evidence>
<evidence type="ECO:0000256" key="2">
    <source>
        <dbReference type="SAM" id="MobiDB-lite"/>
    </source>
</evidence>
<feature type="coiled-coil region" evidence="1">
    <location>
        <begin position="188"/>
        <end position="233"/>
    </location>
</feature>
<feature type="transmembrane region" description="Helical" evidence="3">
    <location>
        <begin position="167"/>
        <end position="188"/>
    </location>
</feature>
<name>A0A6J5MN54_9CAUD</name>
<keyword evidence="3" id="KW-0472">Membrane</keyword>
<feature type="region of interest" description="Disordered" evidence="2">
    <location>
        <begin position="531"/>
        <end position="550"/>
    </location>
</feature>
<gene>
    <name evidence="4" type="ORF">UFOVP523_10</name>
</gene>
<keyword evidence="3" id="KW-0812">Transmembrane</keyword>
<sequence>MAETKTVNLNVETNLGSLKSQLKTAQREVETLSEKFGATSEAATNAARKAAQLKDAIGDAKALTDAFNPDAKFNALGGALSGVAGGFSAVEGAMGLVGVQSKDLEATMLKVQSAMALSQGINSIMGAKDAFINLKAVIGQTAIGQRLLTAAQVVGAAAMRVLNIVMAANPILLIVTAIGSLVGAFYLLTRSTDENAEAQKELNRQNELSIRLMKQSQEEVDKYTSKINTSSKNKIALAKAEGANSEQIFKLEKSRLEEQIRYRKLMHDSGTKLTAEQYAQQKQDKIDLKILDAQHNTDLLNSQKDANSKRNDINKSNRNKNKEDKKAQDLEDFNIEKERLRNLKNLENQYLAEKEEAENDYYNSKLTDEQLEVQNTQDKYFSLIEQAKIYGQDSAILEQAQKDELISINDKYRKAEEEKQKEADDKAKLAAKQLQDQKIQAVQNTLSTIGNLAELFAGKSRKQQETAFKIQKAANIANATIDTYKAAQGAYASLSSIPVVGVGLGIAAAGAALTAGLLNVKKIASTKFDGGGATGGGGGSTPSGGGGGATSGSVITPNFNIVGNNGTNQLKQLQQAPIQAYVVSGEMSTQQSLDRNRLRNATL</sequence>
<feature type="coiled-coil region" evidence="1">
    <location>
        <begin position="8"/>
        <end position="35"/>
    </location>
</feature>
<protein>
    <submittedName>
        <fullName evidence="4">Uncharacterized protein</fullName>
    </submittedName>
</protein>
<evidence type="ECO:0000313" key="4">
    <source>
        <dbReference type="EMBL" id="CAB4148555.1"/>
    </source>
</evidence>
<dbReference type="EMBL" id="LR796502">
    <property type="protein sequence ID" value="CAB4148555.1"/>
    <property type="molecule type" value="Genomic_DNA"/>
</dbReference>
<organism evidence="4">
    <name type="scientific">uncultured Caudovirales phage</name>
    <dbReference type="NCBI Taxonomy" id="2100421"/>
    <lineage>
        <taxon>Viruses</taxon>
        <taxon>Duplodnaviria</taxon>
        <taxon>Heunggongvirae</taxon>
        <taxon>Uroviricota</taxon>
        <taxon>Caudoviricetes</taxon>
        <taxon>Peduoviridae</taxon>
        <taxon>Maltschvirus</taxon>
        <taxon>Maltschvirus maltsch</taxon>
    </lineage>
</organism>
<keyword evidence="3" id="KW-1133">Transmembrane helix</keyword>
<feature type="region of interest" description="Disordered" evidence="2">
    <location>
        <begin position="299"/>
        <end position="330"/>
    </location>
</feature>
<keyword evidence="1" id="KW-0175">Coiled coil</keyword>
<proteinExistence type="predicted"/>
<feature type="compositionally biased region" description="Basic and acidic residues" evidence="2">
    <location>
        <begin position="306"/>
        <end position="330"/>
    </location>
</feature>